<dbReference type="InterPro" id="IPR050353">
    <property type="entry name" value="PyrK_electron_transfer"/>
</dbReference>
<dbReference type="SUPFAM" id="SSF63380">
    <property type="entry name" value="Riboflavin synthase domain-like"/>
    <property type="match status" value="1"/>
</dbReference>
<name>A0A542YSG7_9MICO</name>
<sequence>MTVRVLGPLEAEVVATRPEGAFQHVSLTVPDPGGQAAPRPGQFVVLPPEPGGGRVLPRTWWLAGARGGPGHPSTVEVVLPPADLVPGDRIRVTGPLGRGFTLPTQPVPVVVVGHEAAQAPARWLAALLAARGAPVHLVLSARDADHHLDLGAARRTAVGVQLARPDGVQDTVLTEATRHGAGVVYAAGPLTVVRAAAAAARRAGVVSQLTAFDAGDAVACGVGLCGACAVHLAGPDGQPVAVRPCAVGPVVRGDLLLPEPADAP</sequence>
<feature type="domain" description="Dihydroorotate dehydrogenase electron transfer subunit iron-sulphur cluster binding" evidence="1">
    <location>
        <begin position="218"/>
        <end position="256"/>
    </location>
</feature>
<dbReference type="InterPro" id="IPR019480">
    <property type="entry name" value="Dihydroorotate_DH_Fe-S-bd"/>
</dbReference>
<dbReference type="PROSITE" id="PS00197">
    <property type="entry name" value="2FE2S_FER_1"/>
    <property type="match status" value="1"/>
</dbReference>
<dbReference type="InterPro" id="IPR006058">
    <property type="entry name" value="2Fe2S_fd_BS"/>
</dbReference>
<evidence type="ECO:0000313" key="3">
    <source>
        <dbReference type="Proteomes" id="UP000319516"/>
    </source>
</evidence>
<dbReference type="EMBL" id="VFOP01000001">
    <property type="protein sequence ID" value="TQL51036.1"/>
    <property type="molecule type" value="Genomic_DNA"/>
</dbReference>
<keyword evidence="3" id="KW-1185">Reference proteome</keyword>
<protein>
    <submittedName>
        <fullName evidence="2">Dihydroorotate dehydrogenase electron transfer subunit</fullName>
    </submittedName>
</protein>
<dbReference type="RefSeq" id="WP_141785088.1">
    <property type="nucleotide sequence ID" value="NZ_VFOP01000001.1"/>
</dbReference>
<evidence type="ECO:0000259" key="1">
    <source>
        <dbReference type="Pfam" id="PF10418"/>
    </source>
</evidence>
<dbReference type="PANTHER" id="PTHR43513">
    <property type="entry name" value="DIHYDROOROTATE DEHYDROGENASE B (NAD(+)), ELECTRON TRANSFER SUBUNIT"/>
    <property type="match status" value="1"/>
</dbReference>
<dbReference type="PANTHER" id="PTHR43513:SF3">
    <property type="entry name" value="DIHYDROOROTATE DEHYDROGENASE B (NAD(+)), ELECTRON TRANSFER SUBUNIT-RELATED"/>
    <property type="match status" value="1"/>
</dbReference>
<dbReference type="Proteomes" id="UP000319516">
    <property type="component" value="Unassembled WGS sequence"/>
</dbReference>
<evidence type="ECO:0000313" key="2">
    <source>
        <dbReference type="EMBL" id="TQL51036.1"/>
    </source>
</evidence>
<proteinExistence type="predicted"/>
<dbReference type="InterPro" id="IPR039261">
    <property type="entry name" value="FNR_nucleotide-bd"/>
</dbReference>
<dbReference type="AlphaFoldDB" id="A0A542YSG7"/>
<gene>
    <name evidence="2" type="ORF">FB467_2169</name>
</gene>
<dbReference type="Pfam" id="PF10418">
    <property type="entry name" value="DHODB_Fe-S_bind"/>
    <property type="match status" value="1"/>
</dbReference>
<accession>A0A542YSG7</accession>
<dbReference type="InterPro" id="IPR017938">
    <property type="entry name" value="Riboflavin_synthase-like_b-brl"/>
</dbReference>
<dbReference type="GO" id="GO:0051537">
    <property type="term" value="F:2 iron, 2 sulfur cluster binding"/>
    <property type="evidence" value="ECO:0007669"/>
    <property type="project" value="InterPro"/>
</dbReference>
<organism evidence="2 3">
    <name type="scientific">Ornithinicoccus hortensis</name>
    <dbReference type="NCBI Taxonomy" id="82346"/>
    <lineage>
        <taxon>Bacteria</taxon>
        <taxon>Bacillati</taxon>
        <taxon>Actinomycetota</taxon>
        <taxon>Actinomycetes</taxon>
        <taxon>Micrococcales</taxon>
        <taxon>Intrasporangiaceae</taxon>
        <taxon>Ornithinicoccus</taxon>
    </lineage>
</organism>
<dbReference type="SUPFAM" id="SSF52343">
    <property type="entry name" value="Ferredoxin reductase-like, C-terminal NADP-linked domain"/>
    <property type="match status" value="1"/>
</dbReference>
<comment type="caution">
    <text evidence="2">The sequence shown here is derived from an EMBL/GenBank/DDBJ whole genome shotgun (WGS) entry which is preliminary data.</text>
</comment>
<reference evidence="2 3" key="1">
    <citation type="submission" date="2019-06" db="EMBL/GenBank/DDBJ databases">
        <title>Sequencing the genomes of 1000 actinobacteria strains.</title>
        <authorList>
            <person name="Klenk H.-P."/>
        </authorList>
    </citation>
    <scope>NUCLEOTIDE SEQUENCE [LARGE SCALE GENOMIC DNA]</scope>
    <source>
        <strain evidence="2 3">DSM 12335</strain>
    </source>
</reference>
<dbReference type="OrthoDB" id="9796486at2"/>